<dbReference type="EMBL" id="CAJPWZ010002017">
    <property type="protein sequence ID" value="CAG2229203.1"/>
    <property type="molecule type" value="Genomic_DNA"/>
</dbReference>
<dbReference type="OrthoDB" id="6150088at2759"/>
<protein>
    <recommendedName>
        <fullName evidence="2">Peptidase C19 ubiquitin carboxyl-terminal hydrolase domain-containing protein</fullName>
    </recommendedName>
</protein>
<proteinExistence type="predicted"/>
<name>A0A8S3TCP2_MYTED</name>
<dbReference type="Proteomes" id="UP000683360">
    <property type="component" value="Unassembled WGS sequence"/>
</dbReference>
<feature type="region of interest" description="Disordered" evidence="1">
    <location>
        <begin position="278"/>
        <end position="316"/>
    </location>
</feature>
<keyword evidence="4" id="KW-1185">Reference proteome</keyword>
<dbReference type="AlphaFoldDB" id="A0A8S3TCP2"/>
<evidence type="ECO:0000313" key="3">
    <source>
        <dbReference type="EMBL" id="CAG2229203.1"/>
    </source>
</evidence>
<feature type="compositionally biased region" description="Basic and acidic residues" evidence="1">
    <location>
        <begin position="278"/>
        <end position="298"/>
    </location>
</feature>
<reference evidence="3" key="1">
    <citation type="submission" date="2021-03" db="EMBL/GenBank/DDBJ databases">
        <authorList>
            <person name="Bekaert M."/>
        </authorList>
    </citation>
    <scope>NUCLEOTIDE SEQUENCE</scope>
</reference>
<comment type="caution">
    <text evidence="3">The sequence shown here is derived from an EMBL/GenBank/DDBJ whole genome shotgun (WGS) entry which is preliminary data.</text>
</comment>
<sequence length="316" mass="36738">MKPIPSKAAWASGVVLVRKKDGSVRWCVDYRKLNQFSVRDAYPLPKISICLDCLANASLFSVCDLQSGYWQLRMAEEDSHKTAFVIYNKGLLASDTSMAIDVGEQEDPCQFLLTFLNRIPAGNDPVIIKTTLKCFRCKQCCQNTPTQKEAALQSVPNILVLQLKRFTNFQKKINTRVKINETNNCASFVRGNEDYTVYNEVVVQTTATQTDDKYDDHEDLKKQHNKEMNNLADYIVRLERKLPTKDHEIMQLKRQSKNNEPFIQGFNEMWEDQVREKKVQRDRKREDWRRGRVAKENMEPFSPPSKKIKSLMKKLF</sequence>
<dbReference type="SUPFAM" id="SSF56672">
    <property type="entry name" value="DNA/RNA polymerases"/>
    <property type="match status" value="1"/>
</dbReference>
<dbReference type="Pfam" id="PF00443">
    <property type="entry name" value="UCH"/>
    <property type="match status" value="1"/>
</dbReference>
<dbReference type="PANTHER" id="PTHR24559:SF444">
    <property type="entry name" value="REVERSE TRANSCRIPTASE DOMAIN-CONTAINING PROTEIN"/>
    <property type="match status" value="1"/>
</dbReference>
<evidence type="ECO:0000313" key="4">
    <source>
        <dbReference type="Proteomes" id="UP000683360"/>
    </source>
</evidence>
<dbReference type="Gene3D" id="3.10.10.10">
    <property type="entry name" value="HIV Type 1 Reverse Transcriptase, subunit A, domain 1"/>
    <property type="match status" value="1"/>
</dbReference>
<accession>A0A8S3TCP2</accession>
<organism evidence="3 4">
    <name type="scientific">Mytilus edulis</name>
    <name type="common">Blue mussel</name>
    <dbReference type="NCBI Taxonomy" id="6550"/>
    <lineage>
        <taxon>Eukaryota</taxon>
        <taxon>Metazoa</taxon>
        <taxon>Spiralia</taxon>
        <taxon>Lophotrochozoa</taxon>
        <taxon>Mollusca</taxon>
        <taxon>Bivalvia</taxon>
        <taxon>Autobranchia</taxon>
        <taxon>Pteriomorphia</taxon>
        <taxon>Mytilida</taxon>
        <taxon>Mytiloidea</taxon>
        <taxon>Mytilidae</taxon>
        <taxon>Mytilinae</taxon>
        <taxon>Mytilus</taxon>
    </lineage>
</organism>
<dbReference type="CDD" id="cd01647">
    <property type="entry name" value="RT_LTR"/>
    <property type="match status" value="1"/>
</dbReference>
<dbReference type="InterPro" id="IPR043502">
    <property type="entry name" value="DNA/RNA_pol_sf"/>
</dbReference>
<dbReference type="InterPro" id="IPR053134">
    <property type="entry name" value="RNA-dir_DNA_polymerase"/>
</dbReference>
<gene>
    <name evidence="3" type="ORF">MEDL_42138</name>
</gene>
<evidence type="ECO:0000259" key="2">
    <source>
        <dbReference type="Pfam" id="PF00443"/>
    </source>
</evidence>
<feature type="domain" description="Peptidase C19 ubiquitin carboxyl-terminal hydrolase" evidence="2">
    <location>
        <begin position="128"/>
        <end position="193"/>
    </location>
</feature>
<feature type="compositionally biased region" description="Basic residues" evidence="1">
    <location>
        <begin position="306"/>
        <end position="316"/>
    </location>
</feature>
<dbReference type="PANTHER" id="PTHR24559">
    <property type="entry name" value="TRANSPOSON TY3-I GAG-POL POLYPROTEIN"/>
    <property type="match status" value="1"/>
</dbReference>
<dbReference type="GO" id="GO:0004843">
    <property type="term" value="F:cysteine-type deubiquitinase activity"/>
    <property type="evidence" value="ECO:0007669"/>
    <property type="project" value="InterPro"/>
</dbReference>
<evidence type="ECO:0000256" key="1">
    <source>
        <dbReference type="SAM" id="MobiDB-lite"/>
    </source>
</evidence>
<dbReference type="GO" id="GO:0016579">
    <property type="term" value="P:protein deubiquitination"/>
    <property type="evidence" value="ECO:0007669"/>
    <property type="project" value="InterPro"/>
</dbReference>
<dbReference type="SUPFAM" id="SSF54001">
    <property type="entry name" value="Cysteine proteinases"/>
    <property type="match status" value="1"/>
</dbReference>
<dbReference type="InterPro" id="IPR038765">
    <property type="entry name" value="Papain-like_cys_pep_sf"/>
</dbReference>
<dbReference type="InterPro" id="IPR001394">
    <property type="entry name" value="Peptidase_C19_UCH"/>
</dbReference>
<dbReference type="Gene3D" id="3.90.70.10">
    <property type="entry name" value="Cysteine proteinases"/>
    <property type="match status" value="1"/>
</dbReference>